<reference evidence="5" key="2">
    <citation type="journal article" date="2023" name="Science">
        <title>Genomic signatures of disease resistance in endangered staghorn corals.</title>
        <authorList>
            <person name="Vollmer S.V."/>
            <person name="Selwyn J.D."/>
            <person name="Despard B.A."/>
            <person name="Roesel C.L."/>
        </authorList>
    </citation>
    <scope>NUCLEOTIDE SEQUENCE</scope>
    <source>
        <strain evidence="5">K2</strain>
    </source>
</reference>
<comment type="function">
    <text evidence="1">Involved in an early step of the mitochondrial complex IV assembly process.</text>
</comment>
<evidence type="ECO:0000256" key="2">
    <source>
        <dbReference type="ARBA" id="ARBA00007785"/>
    </source>
</evidence>
<evidence type="ECO:0000313" key="5">
    <source>
        <dbReference type="EMBL" id="KAK2552625.1"/>
    </source>
</evidence>
<dbReference type="PROSITE" id="PS51808">
    <property type="entry name" value="CHCH"/>
    <property type="match status" value="1"/>
</dbReference>
<evidence type="ECO:0000313" key="6">
    <source>
        <dbReference type="Proteomes" id="UP001249851"/>
    </source>
</evidence>
<dbReference type="EMBL" id="JARQWQ010000085">
    <property type="protein sequence ID" value="KAK2552625.1"/>
    <property type="molecule type" value="Genomic_DNA"/>
</dbReference>
<protein>
    <recommendedName>
        <fullName evidence="3">Cytochrome c oxidase assembly factor 5</fullName>
    </recommendedName>
</protein>
<gene>
    <name evidence="5" type="ORF">P5673_026287</name>
</gene>
<sequence>MSQVDEENIENQRPAEPCSGLRKELKECILASDCVKKHGLKPSNCLDATAEGVNENCRKVQYAFFECKRSLLDFRTRFRGRKGY</sequence>
<keyword evidence="6" id="KW-1185">Reference proteome</keyword>
<dbReference type="GO" id="GO:0005739">
    <property type="term" value="C:mitochondrion"/>
    <property type="evidence" value="ECO:0007669"/>
    <property type="project" value="TreeGrafter"/>
</dbReference>
<accession>A0AAD9Q1I6</accession>
<name>A0AAD9Q1I6_ACRCE</name>
<dbReference type="PANTHER" id="PTHR28627:SF1">
    <property type="entry name" value="CYTOCHROME C OXIDASE ASSEMBLY FACTOR 5"/>
    <property type="match status" value="1"/>
</dbReference>
<dbReference type="PANTHER" id="PTHR28627">
    <property type="entry name" value="CYTOCHROME C OXIDASE ASSEMBLY FACTOR 5"/>
    <property type="match status" value="1"/>
</dbReference>
<comment type="similarity">
    <text evidence="2">Belongs to the PET191 family.</text>
</comment>
<organism evidence="5 6">
    <name type="scientific">Acropora cervicornis</name>
    <name type="common">Staghorn coral</name>
    <dbReference type="NCBI Taxonomy" id="6130"/>
    <lineage>
        <taxon>Eukaryota</taxon>
        <taxon>Metazoa</taxon>
        <taxon>Cnidaria</taxon>
        <taxon>Anthozoa</taxon>
        <taxon>Hexacorallia</taxon>
        <taxon>Scleractinia</taxon>
        <taxon>Astrocoeniina</taxon>
        <taxon>Acroporidae</taxon>
        <taxon>Acropora</taxon>
    </lineage>
</organism>
<reference evidence="5" key="1">
    <citation type="journal article" date="2023" name="G3 (Bethesda)">
        <title>Whole genome assembly and annotation of the endangered Caribbean coral Acropora cervicornis.</title>
        <authorList>
            <person name="Selwyn J.D."/>
            <person name="Vollmer S.V."/>
        </authorList>
    </citation>
    <scope>NUCLEOTIDE SEQUENCE</scope>
    <source>
        <strain evidence="5">K2</strain>
    </source>
</reference>
<dbReference type="Proteomes" id="UP001249851">
    <property type="component" value="Unassembled WGS sequence"/>
</dbReference>
<dbReference type="InterPro" id="IPR018793">
    <property type="entry name" value="Cyt_c_oxidase_assmbl_Pet191"/>
</dbReference>
<evidence type="ECO:0000256" key="1">
    <source>
        <dbReference type="ARBA" id="ARBA00003186"/>
    </source>
</evidence>
<dbReference type="AlphaFoldDB" id="A0AAD9Q1I6"/>
<dbReference type="GO" id="GO:0033617">
    <property type="term" value="P:mitochondrial respiratory chain complex IV assembly"/>
    <property type="evidence" value="ECO:0007669"/>
    <property type="project" value="TreeGrafter"/>
</dbReference>
<dbReference type="Pfam" id="PF10203">
    <property type="entry name" value="Pet191_N"/>
    <property type="match status" value="1"/>
</dbReference>
<keyword evidence="4" id="KW-1015">Disulfide bond</keyword>
<proteinExistence type="inferred from homology"/>
<evidence type="ECO:0000256" key="3">
    <source>
        <dbReference type="ARBA" id="ARBA00021904"/>
    </source>
</evidence>
<evidence type="ECO:0000256" key="4">
    <source>
        <dbReference type="ARBA" id="ARBA00023157"/>
    </source>
</evidence>
<comment type="caution">
    <text evidence="5">The sequence shown here is derived from an EMBL/GenBank/DDBJ whole genome shotgun (WGS) entry which is preliminary data.</text>
</comment>